<protein>
    <submittedName>
        <fullName evidence="2">Uncharacterized protein</fullName>
    </submittedName>
</protein>
<dbReference type="STRING" id="1157616.A0A1Z5SL07"/>
<comment type="caution">
    <text evidence="2">The sequence shown here is derived from an EMBL/GenBank/DDBJ whole genome shotgun (WGS) entry which is preliminary data.</text>
</comment>
<reference evidence="2 3" key="1">
    <citation type="submission" date="2017-01" db="EMBL/GenBank/DDBJ databases">
        <title>The recent genome duplication of the halophilic yeast Hortaea werneckii: insights from long-read sequencing.</title>
        <authorList>
            <person name="Sinha S."/>
            <person name="Flibotte S."/>
            <person name="Neira M."/>
            <person name="Lenassi M."/>
            <person name="Gostincar C."/>
            <person name="Stajich J.E."/>
            <person name="Nislow C.E."/>
        </authorList>
    </citation>
    <scope>NUCLEOTIDE SEQUENCE [LARGE SCALE GENOMIC DNA]</scope>
    <source>
        <strain evidence="2 3">EXF-2000</strain>
    </source>
</reference>
<keyword evidence="3" id="KW-1185">Reference proteome</keyword>
<evidence type="ECO:0000313" key="3">
    <source>
        <dbReference type="Proteomes" id="UP000194280"/>
    </source>
</evidence>
<feature type="compositionally biased region" description="Basic and acidic residues" evidence="1">
    <location>
        <begin position="282"/>
        <end position="302"/>
    </location>
</feature>
<evidence type="ECO:0000256" key="1">
    <source>
        <dbReference type="SAM" id="MobiDB-lite"/>
    </source>
</evidence>
<dbReference type="EMBL" id="MUNK01000524">
    <property type="protein sequence ID" value="OTA15005.1"/>
    <property type="molecule type" value="Genomic_DNA"/>
</dbReference>
<dbReference type="VEuPathDB" id="FungiDB:BTJ68_15598"/>
<organism evidence="2 3">
    <name type="scientific">Hortaea werneckii EXF-2000</name>
    <dbReference type="NCBI Taxonomy" id="1157616"/>
    <lineage>
        <taxon>Eukaryota</taxon>
        <taxon>Fungi</taxon>
        <taxon>Dikarya</taxon>
        <taxon>Ascomycota</taxon>
        <taxon>Pezizomycotina</taxon>
        <taxon>Dothideomycetes</taxon>
        <taxon>Dothideomycetidae</taxon>
        <taxon>Mycosphaerellales</taxon>
        <taxon>Teratosphaeriaceae</taxon>
        <taxon>Hortaea</taxon>
    </lineage>
</organism>
<proteinExistence type="predicted"/>
<feature type="compositionally biased region" description="Basic and acidic residues" evidence="1">
    <location>
        <begin position="253"/>
        <end position="267"/>
    </location>
</feature>
<feature type="compositionally biased region" description="Basic and acidic residues" evidence="1">
    <location>
        <begin position="350"/>
        <end position="370"/>
    </location>
</feature>
<feature type="region of interest" description="Disordered" evidence="1">
    <location>
        <begin position="242"/>
        <end position="370"/>
    </location>
</feature>
<accession>A0A1Z5SL07</accession>
<dbReference type="AlphaFoldDB" id="A0A1Z5SL07"/>
<feature type="compositionally biased region" description="Low complexity" evidence="1">
    <location>
        <begin position="303"/>
        <end position="315"/>
    </location>
</feature>
<sequence length="449" mass="49327">MGEVQSKPVSIIAVNGGRVCEKKANGVLNTTADTKNKAQQWIIEPDPGDRSKMAFKNLGNNQYLRAMTGAHYGKVDTGQKQLWSLEPGHAPGSSWIRCLDYTDAYLCNSYGNHTINNTVWTWSRTGQELAYTHTMLWYLRDADDTDFNPVATAAASAETNATAAADPAKAEKELKKREAALQAEKEARLKELQETEASLKKREDGIAAKEAKVKELDEREAAVKAKEAKLQQLQKKEAALKKLEQDIQAQEAAQKKQAEQLAEREKQTASTQASPGGGNAKRMQDELQKQMDALQEREKKLAAQEAATAKQQEQIASRERELDRKDSDKPRVTGGRRKAGAADGDVQQSEDAKPKVTGGRREKNDESEKLEKANLLLQVRVEELEAQLDEARRARPIGNSGGFGGLGSMKLSQPGLCTFCKHNSWKAASGEGLAPPAGKSQWCKCGARR</sequence>
<gene>
    <name evidence="2" type="ORF">BTJ68_15598</name>
</gene>
<name>A0A1Z5SL07_HORWE</name>
<dbReference type="SUPFAM" id="SSF50370">
    <property type="entry name" value="Ricin B-like lectins"/>
    <property type="match status" value="1"/>
</dbReference>
<dbReference type="InParanoid" id="A0A1Z5SL07"/>
<dbReference type="Gene3D" id="2.80.10.50">
    <property type="match status" value="1"/>
</dbReference>
<feature type="compositionally biased region" description="Basic and acidic residues" evidence="1">
    <location>
        <begin position="316"/>
        <end position="331"/>
    </location>
</feature>
<dbReference type="OrthoDB" id="3638266at2759"/>
<evidence type="ECO:0000313" key="2">
    <source>
        <dbReference type="EMBL" id="OTA15005.1"/>
    </source>
</evidence>
<dbReference type="Proteomes" id="UP000194280">
    <property type="component" value="Unassembled WGS sequence"/>
</dbReference>
<dbReference type="InterPro" id="IPR035992">
    <property type="entry name" value="Ricin_B-like_lectins"/>
</dbReference>